<comment type="caution">
    <text evidence="1">The sequence shown here is derived from an EMBL/GenBank/DDBJ whole genome shotgun (WGS) entry which is preliminary data.</text>
</comment>
<evidence type="ECO:0000313" key="1">
    <source>
        <dbReference type="EMBL" id="RFC63611.1"/>
    </source>
</evidence>
<proteinExistence type="predicted"/>
<protein>
    <recommendedName>
        <fullName evidence="3">Mu-like prophage I protein</fullName>
    </recommendedName>
</protein>
<evidence type="ECO:0000313" key="2">
    <source>
        <dbReference type="Proteomes" id="UP000264310"/>
    </source>
</evidence>
<dbReference type="Proteomes" id="UP000264310">
    <property type="component" value="Unassembled WGS sequence"/>
</dbReference>
<keyword evidence="2" id="KW-1185">Reference proteome</keyword>
<dbReference type="Pfam" id="PF10123">
    <property type="entry name" value="Mu-like_Pro"/>
    <property type="match status" value="1"/>
</dbReference>
<reference evidence="1 2" key="1">
    <citation type="submission" date="2018-08" db="EMBL/GenBank/DDBJ databases">
        <title>Fulvimarina sp. 85, whole genome shotgun sequence.</title>
        <authorList>
            <person name="Tuo L."/>
        </authorList>
    </citation>
    <scope>NUCLEOTIDE SEQUENCE [LARGE SCALE GENOMIC DNA]</scope>
    <source>
        <strain evidence="1 2">85</strain>
    </source>
</reference>
<accession>A0A371X301</accession>
<sequence length="371" mass="39404">MIRTHSPHDQETISLHSRAASAGGEHLVSSAHAIVAPSEAGSAPEWLHLTPAGTFSGADGRGPYVVDHADQVVAAMNGRKIPIDENHSIDIVGAKGGSTPARGWIVSLEARADGIWGRVEWTAEGRRLVESREYGFLSPVLMHTRTKPYRVGAIARVSLTNDPNLTSLTSLHTKEDIMDEELIAALGLQEGADRAAVLQAAQSAHSAQTAHIALMAKLGEIAGAAKDTKPDALITALQAKMTAPAVEDGKEPGEKDKTIADLTETVTSLQSRITQLATNGAKKDAEAFVDANKAKIVPALRDHMISRHMKNPKEVEDEVALMPSLFGKSLHGHRPPEKEGALSGEEAMVCSMMGLDPKAYAETAKSERGAV</sequence>
<dbReference type="InterPro" id="IPR012106">
    <property type="entry name" value="Phage_Mu_Gp1"/>
</dbReference>
<evidence type="ECO:0008006" key="3">
    <source>
        <dbReference type="Google" id="ProtNLM"/>
    </source>
</evidence>
<dbReference type="EMBL" id="QURL01000004">
    <property type="protein sequence ID" value="RFC63611.1"/>
    <property type="molecule type" value="Genomic_DNA"/>
</dbReference>
<dbReference type="PIRSF" id="PIRSF016624">
    <property type="entry name" value="Mu_prophg_I"/>
    <property type="match status" value="1"/>
</dbReference>
<gene>
    <name evidence="1" type="ORF">DYI37_11440</name>
</gene>
<dbReference type="AlphaFoldDB" id="A0A371X301"/>
<dbReference type="OrthoDB" id="7306769at2"/>
<organism evidence="1 2">
    <name type="scientific">Fulvimarina endophytica</name>
    <dbReference type="NCBI Taxonomy" id="2293836"/>
    <lineage>
        <taxon>Bacteria</taxon>
        <taxon>Pseudomonadati</taxon>
        <taxon>Pseudomonadota</taxon>
        <taxon>Alphaproteobacteria</taxon>
        <taxon>Hyphomicrobiales</taxon>
        <taxon>Aurantimonadaceae</taxon>
        <taxon>Fulvimarina</taxon>
    </lineage>
</organism>
<dbReference type="RefSeq" id="WP_116683341.1">
    <property type="nucleotide sequence ID" value="NZ_QURL01000004.1"/>
</dbReference>
<name>A0A371X301_9HYPH</name>